<evidence type="ECO:0000313" key="3">
    <source>
        <dbReference type="Proteomes" id="UP000472271"/>
    </source>
</evidence>
<dbReference type="Ensembl" id="ENSSORT00005025588.1">
    <property type="protein sequence ID" value="ENSSORP00005024853.1"/>
    <property type="gene ID" value="ENSSORG00005011955.1"/>
</dbReference>
<reference evidence="2" key="2">
    <citation type="submission" date="2025-05" db="UniProtKB">
        <authorList>
            <consortium name="Ensembl"/>
        </authorList>
    </citation>
    <scope>IDENTIFICATION</scope>
</reference>
<dbReference type="AlphaFoldDB" id="A0A673A841"/>
<accession>A0A673A841</accession>
<keyword evidence="3" id="KW-1185">Reference proteome</keyword>
<proteinExistence type="predicted"/>
<name>A0A673A841_9TELE</name>
<protein>
    <submittedName>
        <fullName evidence="2">Uncharacterized protein</fullName>
    </submittedName>
</protein>
<evidence type="ECO:0000313" key="2">
    <source>
        <dbReference type="Ensembl" id="ENSSORP00005024853.1"/>
    </source>
</evidence>
<dbReference type="Proteomes" id="UP000472271">
    <property type="component" value="Chromosome 16"/>
</dbReference>
<dbReference type="Ensembl" id="ENSSORT00005025591.1">
    <property type="protein sequence ID" value="ENSSORP00005024856.1"/>
    <property type="gene ID" value="ENSSORG00005011958.1"/>
</dbReference>
<reference evidence="2" key="1">
    <citation type="submission" date="2019-06" db="EMBL/GenBank/DDBJ databases">
        <authorList>
            <consortium name="Wellcome Sanger Institute Data Sharing"/>
        </authorList>
    </citation>
    <scope>NUCLEOTIDE SEQUENCE [LARGE SCALE GENOMIC DNA]</scope>
</reference>
<sequence>MNHWARDCPQNRGRFSRGQGTFRRGRMGSRQQWTFHSLSGSSGHYSKGAFYHATTMH</sequence>
<evidence type="ECO:0000256" key="1">
    <source>
        <dbReference type="SAM" id="MobiDB-lite"/>
    </source>
</evidence>
<organism evidence="2 3">
    <name type="scientific">Sphaeramia orbicularis</name>
    <name type="common">orbiculate cardinalfish</name>
    <dbReference type="NCBI Taxonomy" id="375764"/>
    <lineage>
        <taxon>Eukaryota</taxon>
        <taxon>Metazoa</taxon>
        <taxon>Chordata</taxon>
        <taxon>Craniata</taxon>
        <taxon>Vertebrata</taxon>
        <taxon>Euteleostomi</taxon>
        <taxon>Actinopterygii</taxon>
        <taxon>Neopterygii</taxon>
        <taxon>Teleostei</taxon>
        <taxon>Neoteleostei</taxon>
        <taxon>Acanthomorphata</taxon>
        <taxon>Gobiaria</taxon>
        <taxon>Kurtiformes</taxon>
        <taxon>Apogonoidei</taxon>
        <taxon>Apogonidae</taxon>
        <taxon>Apogoninae</taxon>
        <taxon>Sphaeramia</taxon>
    </lineage>
</organism>
<feature type="region of interest" description="Disordered" evidence="1">
    <location>
        <begin position="1"/>
        <end position="30"/>
    </location>
</feature>